<keyword evidence="1" id="KW-0479">Metal-binding</keyword>
<dbReference type="Proteomes" id="UP000187209">
    <property type="component" value="Unassembled WGS sequence"/>
</dbReference>
<dbReference type="AlphaFoldDB" id="A0A1R2CXG5"/>
<evidence type="ECO:0000313" key="5">
    <source>
        <dbReference type="EMBL" id="OMJ93670.1"/>
    </source>
</evidence>
<dbReference type="InterPro" id="IPR036866">
    <property type="entry name" value="RibonucZ/Hydroxyglut_hydro"/>
</dbReference>
<comment type="caution">
    <text evidence="5">The sequence shown here is derived from an EMBL/GenBank/DDBJ whole genome shotgun (WGS) entry which is preliminary data.</text>
</comment>
<dbReference type="EMBL" id="MPUH01000039">
    <property type="protein sequence ID" value="OMJ93670.1"/>
    <property type="molecule type" value="Genomic_DNA"/>
</dbReference>
<dbReference type="PANTHER" id="PTHR11935:SF94">
    <property type="entry name" value="TENZING NORGAY, ISOFORM C"/>
    <property type="match status" value="1"/>
</dbReference>
<keyword evidence="3" id="KW-0862">Zinc</keyword>
<dbReference type="InterPro" id="IPR032282">
    <property type="entry name" value="HAGH_C"/>
</dbReference>
<evidence type="ECO:0000256" key="3">
    <source>
        <dbReference type="ARBA" id="ARBA00022833"/>
    </source>
</evidence>
<feature type="domain" description="Hydroxyacylglutathione hydrolase C-terminal" evidence="4">
    <location>
        <begin position="206"/>
        <end position="281"/>
    </location>
</feature>
<keyword evidence="2" id="KW-0378">Hydrolase</keyword>
<dbReference type="GO" id="GO:0046872">
    <property type="term" value="F:metal ion binding"/>
    <property type="evidence" value="ECO:0007669"/>
    <property type="project" value="UniProtKB-KW"/>
</dbReference>
<proteinExistence type="predicted"/>
<evidence type="ECO:0000256" key="2">
    <source>
        <dbReference type="ARBA" id="ARBA00022801"/>
    </source>
</evidence>
<keyword evidence="6" id="KW-1185">Reference proteome</keyword>
<dbReference type="GO" id="GO:0004416">
    <property type="term" value="F:hydroxyacylglutathione hydrolase activity"/>
    <property type="evidence" value="ECO:0007669"/>
    <property type="project" value="TreeGrafter"/>
</dbReference>
<organism evidence="5 6">
    <name type="scientific">Stentor coeruleus</name>
    <dbReference type="NCBI Taxonomy" id="5963"/>
    <lineage>
        <taxon>Eukaryota</taxon>
        <taxon>Sar</taxon>
        <taxon>Alveolata</taxon>
        <taxon>Ciliophora</taxon>
        <taxon>Postciliodesmatophora</taxon>
        <taxon>Heterotrichea</taxon>
        <taxon>Heterotrichida</taxon>
        <taxon>Stentoridae</taxon>
        <taxon>Stentor</taxon>
    </lineage>
</organism>
<evidence type="ECO:0000256" key="1">
    <source>
        <dbReference type="ARBA" id="ARBA00022723"/>
    </source>
</evidence>
<sequence length="284" mass="32394">MIKNVLRKFVESTDSTKHVDIISALVTQVLKHSLLETLYIYSHNQNQYGYILQDKNTQKIIGIDCGDYKTQRFNIEALMKETGGAFTHLFLTSKNSVRNEGVDEWLKIHPELNLIKAGSKEDGHIEFIGDLCIFCMRTPGQNDLDTSYIITEANERSTKTPVVFTGDVLQTGGCGKFINPSLMYESLKKLKSLPNETLIFPGVESANENLMFSKIIDPNNEFVKSKLEEVKGQKVKNIGQVLCQERLYNPFLRCDQQYFLNLFEVKDPISCFTKMNKMKEKILG</sequence>
<dbReference type="SUPFAM" id="SSF56281">
    <property type="entry name" value="Metallo-hydrolase/oxidoreductase"/>
    <property type="match status" value="1"/>
</dbReference>
<evidence type="ECO:0000313" key="6">
    <source>
        <dbReference type="Proteomes" id="UP000187209"/>
    </source>
</evidence>
<gene>
    <name evidence="5" type="ORF">SteCoe_3370</name>
</gene>
<dbReference type="Gene3D" id="3.60.15.10">
    <property type="entry name" value="Ribonuclease Z/Hydroxyacylglutathione hydrolase-like"/>
    <property type="match status" value="1"/>
</dbReference>
<name>A0A1R2CXG5_9CILI</name>
<dbReference type="OrthoDB" id="515692at2759"/>
<evidence type="ECO:0000259" key="4">
    <source>
        <dbReference type="Pfam" id="PF16123"/>
    </source>
</evidence>
<dbReference type="PANTHER" id="PTHR11935">
    <property type="entry name" value="BETA LACTAMASE DOMAIN"/>
    <property type="match status" value="1"/>
</dbReference>
<reference evidence="5 6" key="1">
    <citation type="submission" date="2016-11" db="EMBL/GenBank/DDBJ databases">
        <title>The macronuclear genome of Stentor coeruleus: a giant cell with tiny introns.</title>
        <authorList>
            <person name="Slabodnick M."/>
            <person name="Ruby J.G."/>
            <person name="Reiff S.B."/>
            <person name="Swart E.C."/>
            <person name="Gosai S."/>
            <person name="Prabakaran S."/>
            <person name="Witkowska E."/>
            <person name="Larue G.E."/>
            <person name="Fisher S."/>
            <person name="Freeman R.M."/>
            <person name="Gunawardena J."/>
            <person name="Chu W."/>
            <person name="Stover N.A."/>
            <person name="Gregory B.D."/>
            <person name="Nowacki M."/>
            <person name="Derisi J."/>
            <person name="Roy S.W."/>
            <person name="Marshall W.F."/>
            <person name="Sood P."/>
        </authorList>
    </citation>
    <scope>NUCLEOTIDE SEQUENCE [LARGE SCALE GENOMIC DNA]</scope>
    <source>
        <strain evidence="5">WM001</strain>
    </source>
</reference>
<protein>
    <recommendedName>
        <fullName evidence="4">Hydroxyacylglutathione hydrolase C-terminal domain-containing protein</fullName>
    </recommendedName>
</protein>
<accession>A0A1R2CXG5</accession>
<dbReference type="Pfam" id="PF16123">
    <property type="entry name" value="HAGH_C"/>
    <property type="match status" value="1"/>
</dbReference>